<sequence length="110" mass="11118">MADGAPSHDTVSQTSSTAAVRASSAGTTLVKAPHKYPLGATDLALPEMVVQAADKLTASHQHPDTGEAQATADIAAAFRAEKSDAMAFCIDEDDHTADGATNGPAVTAVQ</sequence>
<dbReference type="AlphaFoldDB" id="A0AAD7GRH6"/>
<evidence type="ECO:0000256" key="1">
    <source>
        <dbReference type="SAM" id="MobiDB-lite"/>
    </source>
</evidence>
<organism evidence="2 3">
    <name type="scientific">Mycena rosella</name>
    <name type="common">Pink bonnet</name>
    <name type="synonym">Agaricus rosellus</name>
    <dbReference type="NCBI Taxonomy" id="1033263"/>
    <lineage>
        <taxon>Eukaryota</taxon>
        <taxon>Fungi</taxon>
        <taxon>Dikarya</taxon>
        <taxon>Basidiomycota</taxon>
        <taxon>Agaricomycotina</taxon>
        <taxon>Agaricomycetes</taxon>
        <taxon>Agaricomycetidae</taxon>
        <taxon>Agaricales</taxon>
        <taxon>Marasmiineae</taxon>
        <taxon>Mycenaceae</taxon>
        <taxon>Mycena</taxon>
    </lineage>
</organism>
<dbReference type="EMBL" id="JARKIE010000012">
    <property type="protein sequence ID" value="KAJ7703651.1"/>
    <property type="molecule type" value="Genomic_DNA"/>
</dbReference>
<dbReference type="Proteomes" id="UP001221757">
    <property type="component" value="Unassembled WGS sequence"/>
</dbReference>
<comment type="caution">
    <text evidence="2">The sequence shown here is derived from an EMBL/GenBank/DDBJ whole genome shotgun (WGS) entry which is preliminary data.</text>
</comment>
<evidence type="ECO:0000313" key="3">
    <source>
        <dbReference type="Proteomes" id="UP001221757"/>
    </source>
</evidence>
<evidence type="ECO:0000313" key="2">
    <source>
        <dbReference type="EMBL" id="KAJ7703651.1"/>
    </source>
</evidence>
<feature type="region of interest" description="Disordered" evidence="1">
    <location>
        <begin position="1"/>
        <end position="26"/>
    </location>
</feature>
<proteinExistence type="predicted"/>
<protein>
    <submittedName>
        <fullName evidence="2">Uncharacterized protein</fullName>
    </submittedName>
</protein>
<gene>
    <name evidence="2" type="ORF">B0H17DRAFT_1127266</name>
</gene>
<name>A0AAD7GRH6_MYCRO</name>
<keyword evidence="3" id="KW-1185">Reference proteome</keyword>
<reference evidence="2" key="1">
    <citation type="submission" date="2023-03" db="EMBL/GenBank/DDBJ databases">
        <title>Massive genome expansion in bonnet fungi (Mycena s.s.) driven by repeated elements and novel gene families across ecological guilds.</title>
        <authorList>
            <consortium name="Lawrence Berkeley National Laboratory"/>
            <person name="Harder C.B."/>
            <person name="Miyauchi S."/>
            <person name="Viragh M."/>
            <person name="Kuo A."/>
            <person name="Thoen E."/>
            <person name="Andreopoulos B."/>
            <person name="Lu D."/>
            <person name="Skrede I."/>
            <person name="Drula E."/>
            <person name="Henrissat B."/>
            <person name="Morin E."/>
            <person name="Kohler A."/>
            <person name="Barry K."/>
            <person name="LaButti K."/>
            <person name="Morin E."/>
            <person name="Salamov A."/>
            <person name="Lipzen A."/>
            <person name="Mereny Z."/>
            <person name="Hegedus B."/>
            <person name="Baldrian P."/>
            <person name="Stursova M."/>
            <person name="Weitz H."/>
            <person name="Taylor A."/>
            <person name="Grigoriev I.V."/>
            <person name="Nagy L.G."/>
            <person name="Martin F."/>
            <person name="Kauserud H."/>
        </authorList>
    </citation>
    <scope>NUCLEOTIDE SEQUENCE</scope>
    <source>
        <strain evidence="2">CBHHK067</strain>
    </source>
</reference>
<accession>A0AAD7GRH6</accession>
<feature type="compositionally biased region" description="Low complexity" evidence="1">
    <location>
        <begin position="10"/>
        <end position="26"/>
    </location>
</feature>